<dbReference type="InterPro" id="IPR002559">
    <property type="entry name" value="Transposase_11"/>
</dbReference>
<evidence type="ECO:0000313" key="3">
    <source>
        <dbReference type="EMBL" id="MCH6471550.1"/>
    </source>
</evidence>
<dbReference type="PANTHER" id="PTHR34614:SF2">
    <property type="entry name" value="TRANSPOSASE IS4-LIKE DOMAIN-CONTAINING PROTEIN"/>
    <property type="match status" value="1"/>
</dbReference>
<dbReference type="RefSeq" id="WP_241053090.1">
    <property type="nucleotide sequence ID" value="NZ_JAKZBV010000001.1"/>
</dbReference>
<protein>
    <submittedName>
        <fullName evidence="2">IS1634 family transposase</fullName>
    </submittedName>
</protein>
<dbReference type="Proteomes" id="UP001202922">
    <property type="component" value="Unassembled WGS sequence"/>
</dbReference>
<dbReference type="NCBIfam" id="NF033559">
    <property type="entry name" value="transpos_IS1634"/>
    <property type="match status" value="1"/>
</dbReference>
<comment type="caution">
    <text evidence="2">The sequence shown here is derived from an EMBL/GenBank/DDBJ whole genome shotgun (WGS) entry which is preliminary data.</text>
</comment>
<name>A0ABS9TZ01_9MICC</name>
<proteinExistence type="predicted"/>
<evidence type="ECO:0000259" key="1">
    <source>
        <dbReference type="Pfam" id="PF01609"/>
    </source>
</evidence>
<dbReference type="PANTHER" id="PTHR34614">
    <property type="match status" value="1"/>
</dbReference>
<dbReference type="SUPFAM" id="SSF53098">
    <property type="entry name" value="Ribonuclease H-like"/>
    <property type="match status" value="1"/>
</dbReference>
<evidence type="ECO:0000313" key="2">
    <source>
        <dbReference type="EMBL" id="MCH6469672.1"/>
    </source>
</evidence>
<organism evidence="2 4">
    <name type="scientific">Sinomonas terrae</name>
    <dbReference type="NCBI Taxonomy" id="2908838"/>
    <lineage>
        <taxon>Bacteria</taxon>
        <taxon>Bacillati</taxon>
        <taxon>Actinomycetota</taxon>
        <taxon>Actinomycetes</taxon>
        <taxon>Micrococcales</taxon>
        <taxon>Micrococcaceae</taxon>
        <taxon>Sinomonas</taxon>
    </lineage>
</organism>
<reference evidence="2 4" key="1">
    <citation type="submission" date="2022-03" db="EMBL/GenBank/DDBJ databases">
        <title>Sinomonas sp. isolated from a soil.</title>
        <authorList>
            <person name="Han J."/>
            <person name="Kim D.-U."/>
        </authorList>
    </citation>
    <scope>NUCLEOTIDE SEQUENCE [LARGE SCALE GENOMIC DNA]</scope>
    <source>
        <strain evidence="2 4">5-5</strain>
    </source>
</reference>
<evidence type="ECO:0000313" key="4">
    <source>
        <dbReference type="Proteomes" id="UP001202922"/>
    </source>
</evidence>
<dbReference type="InterPro" id="IPR012337">
    <property type="entry name" value="RNaseH-like_sf"/>
</dbReference>
<dbReference type="InterPro" id="IPR047654">
    <property type="entry name" value="IS1634_transpos"/>
</dbReference>
<sequence>MSPYVRKVKTTSGATAVQIVEKRAGVRRILEHLGSAHSEADLAVLMQAAHDRLNAGQQAFDLELGLGSGSADPVPEPALGPAVVTGTRSEVLWEVLMGAYARLGFDALADEAFKAMVLARLVEPASKAATVGILEDLGVPAPHRNTLAASLRRCQGRDYRDALAKACLAHSLRTGGSAAMVMYDVTTLHFENEDEDELRRVGMSKEHRVDPQVQVGLLVDPGGFPLEVHLFEGNKAETTTLVPVLTAFQARHGVTDMVVVADAGMLSASNLDALEEAGFSFIVGSRLTKAPYDLAEHFKRHGDYFEDGQILESRRAMGTGKNAKDRRIVYQYSFKRAKRDNRNINLMVDKAERIATGKAPLKKARFLKVTGAEKALDQATIDRARQLAGIKGYVTNLDPDKMPGAAVIAAYHDLWRVEASFRMTKSDLKARPVFHYQREAIEAHLTVVLAALAVARHLQDATGTSIKKLVRTLRPLRTVTIRIGNQTITAAPAIGPDARAILDRLPPINAPGH</sequence>
<accession>A0ABS9TZ01</accession>
<gene>
    <name evidence="2" type="ORF">L0M17_06670</name>
    <name evidence="3" type="ORF">L0M17_16445</name>
</gene>
<dbReference type="EMBL" id="JAKZBV010000001">
    <property type="protein sequence ID" value="MCH6471550.1"/>
    <property type="molecule type" value="Genomic_DNA"/>
</dbReference>
<keyword evidence="4" id="KW-1185">Reference proteome</keyword>
<dbReference type="EMBL" id="JAKZBV010000001">
    <property type="protein sequence ID" value="MCH6469672.1"/>
    <property type="molecule type" value="Genomic_DNA"/>
</dbReference>
<dbReference type="Pfam" id="PF01609">
    <property type="entry name" value="DDE_Tnp_1"/>
    <property type="match status" value="1"/>
</dbReference>
<feature type="domain" description="Transposase IS4-like" evidence="1">
    <location>
        <begin position="184"/>
        <end position="452"/>
    </location>
</feature>